<dbReference type="Proteomes" id="UP000203886">
    <property type="component" value="Segment"/>
</dbReference>
<feature type="region of interest" description="Disordered" evidence="1">
    <location>
        <begin position="1"/>
        <end position="21"/>
    </location>
</feature>
<dbReference type="GeneID" id="28801052"/>
<evidence type="ECO:0000313" key="3">
    <source>
        <dbReference type="Proteomes" id="UP000203886"/>
    </source>
</evidence>
<gene>
    <name evidence="2" type="ORF">GMA6_2</name>
</gene>
<reference evidence="2 3" key="1">
    <citation type="journal article" date="2015" name="PLoS ONE">
        <title>Lysis to Kill: Evaluation of the Lytic Abilities, and Genomics of Nine Bacteriophages Infective for Gordonia spp. and Their Potential Use in Activated Sludge Foam Biocontrol.</title>
        <authorList>
            <person name="Dyson Z.A."/>
            <person name="Tucci J."/>
            <person name="Seviour R.J."/>
            <person name="Petrovski S."/>
        </authorList>
    </citation>
    <scope>NUCLEOTIDE SEQUENCE [LARGE SCALE GENOMIC DNA]</scope>
</reference>
<organism evidence="2 3">
    <name type="scientific">Gordonia phage GMA6</name>
    <dbReference type="NCBI Taxonomy" id="1647285"/>
    <lineage>
        <taxon>Viruses</taxon>
        <taxon>Duplodnaviria</taxon>
        <taxon>Heunggongvirae</taxon>
        <taxon>Uroviricota</taxon>
        <taxon>Caudoviricetes</taxon>
        <taxon>Bendigovirus</taxon>
        <taxon>Bendigovirus GMA6</taxon>
    </lineage>
</organism>
<name>A0A0K0NL25_9CAUD</name>
<protein>
    <submittedName>
        <fullName evidence="2">Putative small terminase subunit</fullName>
    </submittedName>
</protein>
<sequence length="56" mass="6180">MTTTQQQAGHYGTCDDCGEPFEPTDTVEITEDQRIICPLCTAENESDNGKRWGDNG</sequence>
<dbReference type="KEGG" id="vg:28801052"/>
<evidence type="ECO:0000313" key="2">
    <source>
        <dbReference type="EMBL" id="AKL88283.1"/>
    </source>
</evidence>
<accession>A0A0K0NL25</accession>
<proteinExistence type="predicted"/>
<keyword evidence="3" id="KW-1185">Reference proteome</keyword>
<evidence type="ECO:0000256" key="1">
    <source>
        <dbReference type="SAM" id="MobiDB-lite"/>
    </source>
</evidence>
<dbReference type="RefSeq" id="YP_009273484.1">
    <property type="nucleotide sequence ID" value="NC_030906.1"/>
</dbReference>
<dbReference type="EMBL" id="KR063280">
    <property type="protein sequence ID" value="AKL88283.1"/>
    <property type="molecule type" value="Genomic_DNA"/>
</dbReference>